<sequence>MQQINKGSEPTELTEYKRKNPTHRYDDLGDDPEQIRLAIRQACLAEQAYLCAYCCRQVGVKDHDCMNEHILPRQGYPQFSFAFNNIVASCTTKGCCDDAKENQEIAISPLSPRCKTEFNFNLSGTVTGLTDDAKQTIDVLRLGDSLQQNQKLVDMRKQAIANFLFTQSINIDDLIEDDELLTLLIDDLHQVSDGKLQPFAPVISKALQNWVDGNK</sequence>
<dbReference type="Proteomes" id="UP000013190">
    <property type="component" value="Unassembled WGS sequence"/>
</dbReference>
<evidence type="ECO:0000256" key="1">
    <source>
        <dbReference type="SAM" id="MobiDB-lite"/>
    </source>
</evidence>
<protein>
    <submittedName>
        <fullName evidence="2">TIGR02646 family protein</fullName>
    </submittedName>
</protein>
<name>A0ABP2TX03_9GAMM</name>
<reference evidence="3" key="1">
    <citation type="submission" date="2013-02" db="EMBL/GenBank/DDBJ databases">
        <title>The Genome Sequence of Acinetobacter sp. NIPH 236.</title>
        <authorList>
            <consortium name="The Broad Institute Genome Sequencing Platform"/>
            <consortium name="The Broad Institute Genome Sequencing Center for Infectious Disease"/>
            <person name="Cerqueira G."/>
            <person name="Feldgarden M."/>
            <person name="Courvalin P."/>
            <person name="Perichon B."/>
            <person name="Grillot-Courvalin C."/>
            <person name="Clermont D."/>
            <person name="Rocha E."/>
            <person name="Yoon E.-J."/>
            <person name="Nemec A."/>
            <person name="Walker B."/>
            <person name="Young S.K."/>
            <person name="Zeng Q."/>
            <person name="Gargeya S."/>
            <person name="Fitzgerald M."/>
            <person name="Haas B."/>
            <person name="Abouelleil A."/>
            <person name="Alvarado L."/>
            <person name="Arachchi H.M."/>
            <person name="Berlin A.M."/>
            <person name="Chapman S.B."/>
            <person name="Dewar J."/>
            <person name="Goldberg J."/>
            <person name="Griggs A."/>
            <person name="Gujja S."/>
            <person name="Hansen M."/>
            <person name="Howarth C."/>
            <person name="Imamovic A."/>
            <person name="Larimer J."/>
            <person name="McCowan C."/>
            <person name="Murphy C."/>
            <person name="Neiman D."/>
            <person name="Pearson M."/>
            <person name="Priest M."/>
            <person name="Roberts A."/>
            <person name="Saif S."/>
            <person name="Shea T."/>
            <person name="Sisk P."/>
            <person name="Sykes S."/>
            <person name="Wortman J."/>
            <person name="Nusbaum C."/>
            <person name="Birren B."/>
        </authorList>
    </citation>
    <scope>NUCLEOTIDE SEQUENCE [LARGE SCALE GENOMIC DNA]</scope>
    <source>
        <strain evidence="3">NIPH 236</strain>
    </source>
</reference>
<feature type="compositionally biased region" description="Basic and acidic residues" evidence="1">
    <location>
        <begin position="14"/>
        <end position="27"/>
    </location>
</feature>
<keyword evidence="3" id="KW-1185">Reference proteome</keyword>
<dbReference type="RefSeq" id="WP_004662899.1">
    <property type="nucleotide sequence ID" value="NZ_BMDV01000001.1"/>
</dbReference>
<dbReference type="EMBL" id="APOJ01000025">
    <property type="protein sequence ID" value="ENU26828.1"/>
    <property type="molecule type" value="Genomic_DNA"/>
</dbReference>
<feature type="region of interest" description="Disordered" evidence="1">
    <location>
        <begin position="1"/>
        <end position="29"/>
    </location>
</feature>
<evidence type="ECO:0000313" key="2">
    <source>
        <dbReference type="EMBL" id="ENU26828.1"/>
    </source>
</evidence>
<evidence type="ECO:0000313" key="3">
    <source>
        <dbReference type="Proteomes" id="UP000013190"/>
    </source>
</evidence>
<reference evidence="2 3" key="2">
    <citation type="journal article" date="2016" name="Int. J. Syst. Evol. Microbiol.">
        <title>Taxonomy of haemolytic and/or proteolytic strains of the genus Acinetobacter with the proposal of Acinetobacter courvalinii sp. nov. (genomic species 14 sensu Bouvet &amp; Jeanjean), Acinetobacter dispersus sp. nov. (genomic species 17), Acinetobacter modestus sp. nov., Acinetobacter proteolyticus sp. nov. and Acinetobacter vivianii sp. nov.</title>
        <authorList>
            <person name="Nemec A."/>
            <person name="Radolfova-Krizova L."/>
            <person name="Maixnerova M."/>
            <person name="Vrestiakova E."/>
            <person name="Jezek P."/>
            <person name="Sedo O."/>
        </authorList>
    </citation>
    <scope>NUCLEOTIDE SEQUENCE [LARGE SCALE GENOMIC DNA]</scope>
    <source>
        <strain evidence="2 3">NIPH 236</strain>
    </source>
</reference>
<gene>
    <name evidence="2" type="ORF">F992_02378</name>
</gene>
<organism evidence="2 3">
    <name type="scientific">Acinetobacter modestus</name>
    <dbReference type="NCBI Taxonomy" id="1776740"/>
    <lineage>
        <taxon>Bacteria</taxon>
        <taxon>Pseudomonadati</taxon>
        <taxon>Pseudomonadota</taxon>
        <taxon>Gammaproteobacteria</taxon>
        <taxon>Moraxellales</taxon>
        <taxon>Moraxellaceae</taxon>
        <taxon>Acinetobacter</taxon>
    </lineage>
</organism>
<accession>A0ABP2TX03</accession>
<comment type="caution">
    <text evidence="2">The sequence shown here is derived from an EMBL/GenBank/DDBJ whole genome shotgun (WGS) entry which is preliminary data.</text>
</comment>
<dbReference type="GeneID" id="92835750"/>
<proteinExistence type="predicted"/>